<protein>
    <recommendedName>
        <fullName evidence="4">PH domain-containing protein</fullName>
    </recommendedName>
</protein>
<dbReference type="InterPro" id="IPR011993">
    <property type="entry name" value="PH-like_dom_sf"/>
</dbReference>
<dbReference type="GO" id="GO:0005525">
    <property type="term" value="F:GTP binding"/>
    <property type="evidence" value="ECO:0007669"/>
    <property type="project" value="InterPro"/>
</dbReference>
<feature type="region of interest" description="Disordered" evidence="3">
    <location>
        <begin position="207"/>
        <end position="377"/>
    </location>
</feature>
<feature type="compositionally biased region" description="Polar residues" evidence="3">
    <location>
        <begin position="522"/>
        <end position="544"/>
    </location>
</feature>
<sequence length="607" mass="67059">MHSTTNSVIEVRDSFVNSQEWTTSRSVPDLKLGIVGYVNSGKSALVHRYLTGSYMQEESPEGGRFKKEINIDGQSYLLLIRDEGGVPEAQFTNWVDVVVFVFSVENELSFTAVHSYYNKMCHYRDMSQMPIILVGTQDAIDDDSHPRLIDESRVKQLEMELGARCRYYETCATYGLNVEQVFQDACQRAIQEKARLAYSMAGRVNGTSHRPHGVSNMTNGPYANPRMLFQPATSASRTMEATTPKYNRSDTSPDTQSSPAMMRDHGMSSIHWQHERQQRAGSSGSGNFGGSSNSVGRMQHQQQSPAMSQHLPHPSHPSQLSIQSRSSVNSHTTTGSTSSSLNQPSPQERGYTFAEPEGVHDKKTTPNSTPVFNRKGTKKQMTSIPVLVSVTTTDYTDSQSVGYSSTACDSGTDNLLTPTANTPSRSRKSRRRSNILSINPRKDDSKIDELGSGRRIPLKQGYLYKKGSKSITKDWKKKYVVLTAGKLIYHPNMHDYMGDNHGKEINLMQTTVKIPGQHKPRLNTQQSNGSANETSIGDGINSSIPKKLSPRDYPSNSSLVPADLTTSVAGVMAARIDSNTPHIRRKHRRAKSGSKIETNGDGNGNAV</sequence>
<comment type="caution">
    <text evidence="5">The sequence shown here is derived from an EMBL/GenBank/DDBJ whole genome shotgun (WGS) entry which is preliminary data.</text>
</comment>
<organism evidence="5 6">
    <name type="scientific">Bugula neritina</name>
    <name type="common">Brown bryozoan</name>
    <name type="synonym">Sertularia neritina</name>
    <dbReference type="NCBI Taxonomy" id="10212"/>
    <lineage>
        <taxon>Eukaryota</taxon>
        <taxon>Metazoa</taxon>
        <taxon>Spiralia</taxon>
        <taxon>Lophotrochozoa</taxon>
        <taxon>Bryozoa</taxon>
        <taxon>Gymnolaemata</taxon>
        <taxon>Cheilostomatida</taxon>
        <taxon>Flustrina</taxon>
        <taxon>Buguloidea</taxon>
        <taxon>Bugulidae</taxon>
        <taxon>Bugula</taxon>
    </lineage>
</organism>
<dbReference type="PANTHER" id="PTHR45819:SF5">
    <property type="entry name" value="CENTAURIN-GAMMA-1A"/>
    <property type="match status" value="1"/>
</dbReference>
<dbReference type="Gene3D" id="3.40.50.300">
    <property type="entry name" value="P-loop containing nucleotide triphosphate hydrolases"/>
    <property type="match status" value="1"/>
</dbReference>
<dbReference type="SMART" id="SM00173">
    <property type="entry name" value="RAS"/>
    <property type="match status" value="1"/>
</dbReference>
<dbReference type="GO" id="GO:0005096">
    <property type="term" value="F:GTPase activator activity"/>
    <property type="evidence" value="ECO:0007669"/>
    <property type="project" value="TreeGrafter"/>
</dbReference>
<dbReference type="GO" id="GO:0008270">
    <property type="term" value="F:zinc ion binding"/>
    <property type="evidence" value="ECO:0007669"/>
    <property type="project" value="UniProtKB-KW"/>
</dbReference>
<feature type="compositionally biased region" description="Low complexity" evidence="3">
    <location>
        <begin position="326"/>
        <end position="340"/>
    </location>
</feature>
<gene>
    <name evidence="5" type="ORF">EB796_008773</name>
</gene>
<evidence type="ECO:0000256" key="3">
    <source>
        <dbReference type="SAM" id="MobiDB-lite"/>
    </source>
</evidence>
<accession>A0A7J7K4L0</accession>
<evidence type="ECO:0000313" key="5">
    <source>
        <dbReference type="EMBL" id="KAF6032911.1"/>
    </source>
</evidence>
<keyword evidence="1" id="KW-0862">Zinc</keyword>
<keyword evidence="2" id="KW-0040">ANK repeat</keyword>
<name>A0A7J7K4L0_BUGNE</name>
<dbReference type="PROSITE" id="PS50003">
    <property type="entry name" value="PH_DOMAIN"/>
    <property type="match status" value="1"/>
</dbReference>
<evidence type="ECO:0000256" key="1">
    <source>
        <dbReference type="ARBA" id="ARBA00022771"/>
    </source>
</evidence>
<dbReference type="FunFam" id="3.40.50.300:FF:000178">
    <property type="entry name" value="Arf-GAP with GTPase, ANK repeat and PH domain-containing protein 1"/>
    <property type="match status" value="1"/>
</dbReference>
<feature type="compositionally biased region" description="Basic residues" evidence="3">
    <location>
        <begin position="582"/>
        <end position="592"/>
    </location>
</feature>
<dbReference type="Gene3D" id="2.30.29.30">
    <property type="entry name" value="Pleckstrin-homology domain (PH domain)/Phosphotyrosine-binding domain (PTB)"/>
    <property type="match status" value="1"/>
</dbReference>
<feature type="compositionally biased region" description="Polar residues" evidence="3">
    <location>
        <begin position="316"/>
        <end position="325"/>
    </location>
</feature>
<keyword evidence="1" id="KW-0863">Zinc-finger</keyword>
<feature type="region of interest" description="Disordered" evidence="3">
    <location>
        <begin position="397"/>
        <end position="432"/>
    </location>
</feature>
<dbReference type="AlphaFoldDB" id="A0A7J7K4L0"/>
<dbReference type="SMART" id="SM00174">
    <property type="entry name" value="RHO"/>
    <property type="match status" value="1"/>
</dbReference>
<keyword evidence="1" id="KW-0479">Metal-binding</keyword>
<keyword evidence="6" id="KW-1185">Reference proteome</keyword>
<dbReference type="PRINTS" id="PR00449">
    <property type="entry name" value="RASTRNSFRMNG"/>
</dbReference>
<evidence type="ECO:0000259" key="4">
    <source>
        <dbReference type="PROSITE" id="PS50003"/>
    </source>
</evidence>
<dbReference type="Pfam" id="PF00071">
    <property type="entry name" value="Ras"/>
    <property type="match status" value="1"/>
</dbReference>
<feature type="region of interest" description="Disordered" evidence="3">
    <location>
        <begin position="575"/>
        <end position="607"/>
    </location>
</feature>
<dbReference type="Proteomes" id="UP000593567">
    <property type="component" value="Unassembled WGS sequence"/>
</dbReference>
<feature type="compositionally biased region" description="Polar residues" evidence="3">
    <location>
        <begin position="231"/>
        <end position="259"/>
    </location>
</feature>
<dbReference type="PROSITE" id="PS51419">
    <property type="entry name" value="RAB"/>
    <property type="match status" value="1"/>
</dbReference>
<dbReference type="SUPFAM" id="SSF52540">
    <property type="entry name" value="P-loop containing nucleoside triphosphate hydrolases"/>
    <property type="match status" value="1"/>
</dbReference>
<proteinExistence type="predicted"/>
<evidence type="ECO:0000313" key="6">
    <source>
        <dbReference type="Proteomes" id="UP000593567"/>
    </source>
</evidence>
<feature type="compositionally biased region" description="Polar residues" evidence="3">
    <location>
        <begin position="397"/>
        <end position="423"/>
    </location>
</feature>
<dbReference type="InterPro" id="IPR051282">
    <property type="entry name" value="Arf-GAP_GTPase_ANK_PH"/>
</dbReference>
<feature type="compositionally biased region" description="Basic and acidic residues" evidence="3">
    <location>
        <begin position="262"/>
        <end position="278"/>
    </location>
</feature>
<evidence type="ECO:0000256" key="2">
    <source>
        <dbReference type="ARBA" id="ARBA00023043"/>
    </source>
</evidence>
<dbReference type="PANTHER" id="PTHR45819">
    <property type="entry name" value="CENTAURIN-GAMMA-1A"/>
    <property type="match status" value="1"/>
</dbReference>
<dbReference type="SUPFAM" id="SSF50729">
    <property type="entry name" value="PH domain-like"/>
    <property type="match status" value="1"/>
</dbReference>
<dbReference type="SMART" id="SM00175">
    <property type="entry name" value="RAB"/>
    <property type="match status" value="1"/>
</dbReference>
<dbReference type="PROSITE" id="PS51421">
    <property type="entry name" value="RAS"/>
    <property type="match status" value="1"/>
</dbReference>
<feature type="domain" description="PH" evidence="4">
    <location>
        <begin position="456"/>
        <end position="489"/>
    </location>
</feature>
<feature type="region of interest" description="Disordered" evidence="3">
    <location>
        <begin position="518"/>
        <end position="555"/>
    </location>
</feature>
<dbReference type="InterPro" id="IPR027417">
    <property type="entry name" value="P-loop_NTPase"/>
</dbReference>
<dbReference type="GO" id="GO:0003924">
    <property type="term" value="F:GTPase activity"/>
    <property type="evidence" value="ECO:0007669"/>
    <property type="project" value="InterPro"/>
</dbReference>
<dbReference type="InterPro" id="IPR001849">
    <property type="entry name" value="PH_domain"/>
</dbReference>
<dbReference type="InterPro" id="IPR001806">
    <property type="entry name" value="Small_GTPase"/>
</dbReference>
<reference evidence="5" key="1">
    <citation type="submission" date="2020-06" db="EMBL/GenBank/DDBJ databases">
        <title>Draft genome of Bugula neritina, a colonial animal packing powerful symbionts and potential medicines.</title>
        <authorList>
            <person name="Rayko M."/>
        </authorList>
    </citation>
    <scope>NUCLEOTIDE SEQUENCE [LARGE SCALE GENOMIC DNA]</scope>
    <source>
        <strain evidence="5">Kwan_BN1</strain>
    </source>
</reference>
<dbReference type="EMBL" id="VXIV02001467">
    <property type="protein sequence ID" value="KAF6032911.1"/>
    <property type="molecule type" value="Genomic_DNA"/>
</dbReference>
<dbReference type="OrthoDB" id="6136903at2759"/>